<reference evidence="1 2" key="1">
    <citation type="submission" date="2018-06" db="EMBL/GenBank/DDBJ databases">
        <authorList>
            <consortium name="Pathogen Informatics"/>
            <person name="Doyle S."/>
        </authorList>
    </citation>
    <scope>NUCLEOTIDE SEQUENCE [LARGE SCALE GENOMIC DNA]</scope>
    <source>
        <strain evidence="1 2">NCTC9140</strain>
    </source>
</reference>
<protein>
    <submittedName>
        <fullName evidence="1">Glycosyl transferase</fullName>
    </submittedName>
</protein>
<sequence>MRSYNALRHASSTYSLIEGWEATKQPHLRQAIDRAIAYLVNNLISVVRLLMDVRLRFFVMSKMKLNLAVMPSVFWRW</sequence>
<gene>
    <name evidence="1" type="ORF">NCTC9140_03331</name>
</gene>
<evidence type="ECO:0000313" key="2">
    <source>
        <dbReference type="Proteomes" id="UP000254938"/>
    </source>
</evidence>
<evidence type="ECO:0000313" key="1">
    <source>
        <dbReference type="EMBL" id="STS81592.1"/>
    </source>
</evidence>
<dbReference type="AlphaFoldDB" id="A0A377TPP5"/>
<accession>A0A377TPP5</accession>
<proteinExistence type="predicted"/>
<dbReference type="GO" id="GO:0016740">
    <property type="term" value="F:transferase activity"/>
    <property type="evidence" value="ECO:0007669"/>
    <property type="project" value="UniProtKB-KW"/>
</dbReference>
<name>A0A377TPP5_KLEPN</name>
<organism evidence="1 2">
    <name type="scientific">Klebsiella pneumoniae</name>
    <dbReference type="NCBI Taxonomy" id="573"/>
    <lineage>
        <taxon>Bacteria</taxon>
        <taxon>Pseudomonadati</taxon>
        <taxon>Pseudomonadota</taxon>
        <taxon>Gammaproteobacteria</taxon>
        <taxon>Enterobacterales</taxon>
        <taxon>Enterobacteriaceae</taxon>
        <taxon>Klebsiella/Raoultella group</taxon>
        <taxon>Klebsiella</taxon>
        <taxon>Klebsiella pneumoniae complex</taxon>
    </lineage>
</organism>
<dbReference type="Proteomes" id="UP000254938">
    <property type="component" value="Unassembled WGS sequence"/>
</dbReference>
<keyword evidence="1" id="KW-0808">Transferase</keyword>
<dbReference type="EMBL" id="UGKQ01000007">
    <property type="protein sequence ID" value="STS81592.1"/>
    <property type="molecule type" value="Genomic_DNA"/>
</dbReference>